<dbReference type="GO" id="GO:0005829">
    <property type="term" value="C:cytosol"/>
    <property type="evidence" value="ECO:0007669"/>
    <property type="project" value="TreeGrafter"/>
</dbReference>
<reference evidence="1" key="1">
    <citation type="submission" date="2021-06" db="EMBL/GenBank/DDBJ databases">
        <title>Description of novel taxa of the family Lachnospiraceae.</title>
        <authorList>
            <person name="Chaplin A.V."/>
            <person name="Sokolova S.R."/>
            <person name="Pikina A.P."/>
            <person name="Korzhanova M."/>
            <person name="Belova V."/>
            <person name="Korostin D."/>
            <person name="Efimov B.A."/>
        </authorList>
    </citation>
    <scope>NUCLEOTIDE SEQUENCE</scope>
    <source>
        <strain evidence="1">ASD5720</strain>
    </source>
</reference>
<gene>
    <name evidence="1" type="ORF">KTH89_01795</name>
</gene>
<dbReference type="SUPFAM" id="SSF56784">
    <property type="entry name" value="HAD-like"/>
    <property type="match status" value="1"/>
</dbReference>
<dbReference type="SFLD" id="SFLDG01140">
    <property type="entry name" value="C2.B:_Phosphomannomutase_and_P"/>
    <property type="match status" value="1"/>
</dbReference>
<dbReference type="Gene3D" id="3.40.50.1000">
    <property type="entry name" value="HAD superfamily/HAD-like"/>
    <property type="match status" value="1"/>
</dbReference>
<dbReference type="SFLD" id="SFLDS00003">
    <property type="entry name" value="Haloacid_Dehalogenase"/>
    <property type="match status" value="1"/>
</dbReference>
<dbReference type="InterPro" id="IPR036412">
    <property type="entry name" value="HAD-like_sf"/>
</dbReference>
<evidence type="ECO:0000313" key="2">
    <source>
        <dbReference type="Proteomes" id="UP000712157"/>
    </source>
</evidence>
<dbReference type="GO" id="GO:0000287">
    <property type="term" value="F:magnesium ion binding"/>
    <property type="evidence" value="ECO:0007669"/>
    <property type="project" value="TreeGrafter"/>
</dbReference>
<protein>
    <submittedName>
        <fullName evidence="1">Cof-type HAD-IIB family hydrolase</fullName>
    </submittedName>
</protein>
<dbReference type="PANTHER" id="PTHR10000:SF25">
    <property type="entry name" value="PHOSPHATASE YKRA-RELATED"/>
    <property type="match status" value="1"/>
</dbReference>
<sequence>MNKAAVFFDLDGTICDIKKGMPDDTINAIHRLRENGHKAFLCTGRSRAYLPKELSALNLDGMVAACGAYLEYQGHCIYNERMSAPVARKTVEILRANGLVPVMEGWDYLYYDKEEYHNGIDWYADLITEQLGSRWRPIRNYENIMEINKVSAKRTEGCDYEKALQELSGDYDFINHGEHGFASNTIEMVPRGVSKATGIERMIRTLGIAWENTVAFGDSNNDIPMFEYVHTKVAMGNASQPLKNMADYITDDMWKGGIANGLRHFQLI</sequence>
<dbReference type="NCBIfam" id="TIGR00099">
    <property type="entry name" value="Cof-subfamily"/>
    <property type="match status" value="1"/>
</dbReference>
<dbReference type="InterPro" id="IPR023214">
    <property type="entry name" value="HAD_sf"/>
</dbReference>
<keyword evidence="1" id="KW-0378">Hydrolase</keyword>
<dbReference type="Gene3D" id="3.30.1240.10">
    <property type="match status" value="1"/>
</dbReference>
<proteinExistence type="predicted"/>
<name>A0A949JUA2_9FIRM</name>
<dbReference type="EMBL" id="JAHQCW010000002">
    <property type="protein sequence ID" value="MBU9735248.1"/>
    <property type="molecule type" value="Genomic_DNA"/>
</dbReference>
<dbReference type="RefSeq" id="WP_238720404.1">
    <property type="nucleotide sequence ID" value="NZ_JAHQCW010000002.1"/>
</dbReference>
<dbReference type="Proteomes" id="UP000712157">
    <property type="component" value="Unassembled WGS sequence"/>
</dbReference>
<evidence type="ECO:0000313" key="1">
    <source>
        <dbReference type="EMBL" id="MBU9735248.1"/>
    </source>
</evidence>
<dbReference type="GO" id="GO:0016791">
    <property type="term" value="F:phosphatase activity"/>
    <property type="evidence" value="ECO:0007669"/>
    <property type="project" value="TreeGrafter"/>
</dbReference>
<dbReference type="AlphaFoldDB" id="A0A949JUA2"/>
<dbReference type="Pfam" id="PF08282">
    <property type="entry name" value="Hydrolase_3"/>
    <property type="match status" value="1"/>
</dbReference>
<dbReference type="InterPro" id="IPR006379">
    <property type="entry name" value="HAD-SF_hydro_IIB"/>
</dbReference>
<comment type="caution">
    <text evidence="1">The sequence shown here is derived from an EMBL/GenBank/DDBJ whole genome shotgun (WGS) entry which is preliminary data.</text>
</comment>
<accession>A0A949JUA2</accession>
<dbReference type="PANTHER" id="PTHR10000">
    <property type="entry name" value="PHOSPHOSERINE PHOSPHATASE"/>
    <property type="match status" value="1"/>
</dbReference>
<dbReference type="NCBIfam" id="TIGR01484">
    <property type="entry name" value="HAD-SF-IIB"/>
    <property type="match status" value="1"/>
</dbReference>
<organism evidence="1 2">
    <name type="scientific">Diplocloster agilis</name>
    <dbReference type="NCBI Taxonomy" id="2850323"/>
    <lineage>
        <taxon>Bacteria</taxon>
        <taxon>Bacillati</taxon>
        <taxon>Bacillota</taxon>
        <taxon>Clostridia</taxon>
        <taxon>Lachnospirales</taxon>
        <taxon>Lachnospiraceae</taxon>
        <taxon>Diplocloster</taxon>
    </lineage>
</organism>
<keyword evidence="2" id="KW-1185">Reference proteome</keyword>
<dbReference type="InterPro" id="IPR000150">
    <property type="entry name" value="Cof"/>
</dbReference>